<dbReference type="EMBL" id="AP027452">
    <property type="protein sequence ID" value="BDY30830.1"/>
    <property type="molecule type" value="Genomic_DNA"/>
</dbReference>
<dbReference type="RefSeq" id="WP_229477971.1">
    <property type="nucleotide sequence ID" value="NZ_AP022567.1"/>
</dbReference>
<reference evidence="3" key="3">
    <citation type="submission" date="2023-03" db="EMBL/GenBank/DDBJ databases">
        <title>Draft genome sequence of a Mycolicibacterium mageritense strain H4_3_1 isolated from a hybrid biological-inorganic system reactor.</title>
        <authorList>
            <person name="Feng X."/>
            <person name="Kazama D."/>
            <person name="Sato K."/>
            <person name="Kobayashi H."/>
        </authorList>
    </citation>
    <scope>NUCLEOTIDE SEQUENCE</scope>
    <source>
        <strain evidence="3">H4_3_1</strain>
    </source>
</reference>
<protein>
    <submittedName>
        <fullName evidence="3">Uncharacterized protein</fullName>
    </submittedName>
</protein>
<proteinExistence type="predicted"/>
<dbReference type="Proteomes" id="UP000465622">
    <property type="component" value="Chromosome"/>
</dbReference>
<name>A0AAI8TYI3_MYCME</name>
<accession>A0AAI8TYI3</accession>
<evidence type="ECO:0000313" key="2">
    <source>
        <dbReference type="EMBL" id="BBX35998.1"/>
    </source>
</evidence>
<feature type="transmembrane region" description="Helical" evidence="1">
    <location>
        <begin position="45"/>
        <end position="63"/>
    </location>
</feature>
<keyword evidence="1" id="KW-1133">Transmembrane helix</keyword>
<dbReference type="EMBL" id="AP022567">
    <property type="protein sequence ID" value="BBX35998.1"/>
    <property type="molecule type" value="Genomic_DNA"/>
</dbReference>
<reference evidence="2" key="2">
    <citation type="submission" date="2020-02" db="EMBL/GenBank/DDBJ databases">
        <authorList>
            <person name="Matsumoto Y."/>
            <person name="Kinjo T."/>
            <person name="Motooka D."/>
            <person name="Nabeya D."/>
            <person name="Jung N."/>
            <person name="Uechi K."/>
            <person name="Horii T."/>
            <person name="Iida T."/>
            <person name="Fujita J."/>
            <person name="Nakamura S."/>
        </authorList>
    </citation>
    <scope>NUCLEOTIDE SEQUENCE</scope>
    <source>
        <strain evidence="2">JCM 12375</strain>
    </source>
</reference>
<keyword evidence="1" id="KW-0472">Membrane</keyword>
<keyword evidence="1" id="KW-0812">Transmembrane</keyword>
<evidence type="ECO:0000313" key="4">
    <source>
        <dbReference type="Proteomes" id="UP000465622"/>
    </source>
</evidence>
<evidence type="ECO:0000256" key="1">
    <source>
        <dbReference type="SAM" id="Phobius"/>
    </source>
</evidence>
<feature type="transmembrane region" description="Helical" evidence="1">
    <location>
        <begin position="70"/>
        <end position="88"/>
    </location>
</feature>
<evidence type="ECO:0000313" key="3">
    <source>
        <dbReference type="EMBL" id="BDY30830.1"/>
    </source>
</evidence>
<dbReference type="Proteomes" id="UP001241092">
    <property type="component" value="Chromosome"/>
</dbReference>
<sequence length="155" mass="16741">MTATATRRDRTALIRIGLYGLTVIGILATAFELASERHWQTPDQLIPWVALAVLALATVLALLPWRSARLIARVLAVAVLGASIYGVLDHIAANHDSGFLDQRYADVWESLSPLRQWWYAATKTVGPAPTLAPGMLGQTALLLLLAGFGEPARDS</sequence>
<organism evidence="3 5">
    <name type="scientific">Mycolicibacterium mageritense</name>
    <name type="common">Mycobacterium mageritense</name>
    <dbReference type="NCBI Taxonomy" id="53462"/>
    <lineage>
        <taxon>Bacteria</taxon>
        <taxon>Bacillati</taxon>
        <taxon>Actinomycetota</taxon>
        <taxon>Actinomycetes</taxon>
        <taxon>Mycobacteriales</taxon>
        <taxon>Mycobacteriaceae</taxon>
        <taxon>Mycolicibacterium</taxon>
    </lineage>
</organism>
<evidence type="ECO:0000313" key="5">
    <source>
        <dbReference type="Proteomes" id="UP001241092"/>
    </source>
</evidence>
<gene>
    <name evidence="3" type="ORF">hbim_04779</name>
    <name evidence="2" type="ORF">MMAGJ_52800</name>
</gene>
<dbReference type="AlphaFoldDB" id="A0AAI8TYI3"/>
<keyword evidence="4" id="KW-1185">Reference proteome</keyword>
<reference evidence="2 4" key="1">
    <citation type="journal article" date="2019" name="Emerg. Microbes Infect.">
        <title>Comprehensive subspecies identification of 175 nontuberculous mycobacteria species based on 7547 genomic profiles.</title>
        <authorList>
            <person name="Matsumoto Y."/>
            <person name="Kinjo T."/>
            <person name="Motooka D."/>
            <person name="Nabeya D."/>
            <person name="Jung N."/>
            <person name="Uechi K."/>
            <person name="Horii T."/>
            <person name="Iida T."/>
            <person name="Fujita J."/>
            <person name="Nakamura S."/>
        </authorList>
    </citation>
    <scope>NUCLEOTIDE SEQUENCE [LARGE SCALE GENOMIC DNA]</scope>
    <source>
        <strain evidence="2 4">JCM 12375</strain>
    </source>
</reference>
<feature type="transmembrane region" description="Helical" evidence="1">
    <location>
        <begin position="12"/>
        <end position="33"/>
    </location>
</feature>